<dbReference type="Gene3D" id="3.40.50.1820">
    <property type="entry name" value="alpha/beta hydrolase"/>
    <property type="match status" value="1"/>
</dbReference>
<dbReference type="InterPro" id="IPR000237">
    <property type="entry name" value="GRIP_dom"/>
</dbReference>
<dbReference type="SMART" id="SM00755">
    <property type="entry name" value="Grip"/>
    <property type="match status" value="1"/>
</dbReference>
<evidence type="ECO:0000256" key="6">
    <source>
        <dbReference type="ARBA" id="ARBA00023228"/>
    </source>
</evidence>
<feature type="coiled-coil region" evidence="10">
    <location>
        <begin position="369"/>
        <end position="469"/>
    </location>
</feature>
<keyword evidence="3" id="KW-0732">Signal</keyword>
<dbReference type="Pfam" id="PF01465">
    <property type="entry name" value="GRIP"/>
    <property type="match status" value="1"/>
</dbReference>
<feature type="coiled-coil region" evidence="10">
    <location>
        <begin position="775"/>
        <end position="876"/>
    </location>
</feature>
<feature type="domain" description="GRIP" evidence="12">
    <location>
        <begin position="1219"/>
        <end position="1266"/>
    </location>
</feature>
<evidence type="ECO:0000256" key="7">
    <source>
        <dbReference type="ARBA" id="ARBA00038848"/>
    </source>
</evidence>
<dbReference type="Gene3D" id="1.10.220.60">
    <property type="entry name" value="GRIP domain"/>
    <property type="match status" value="1"/>
</dbReference>
<comment type="caution">
    <text evidence="13">The sequence shown here is derived from an EMBL/GenBank/DDBJ whole genome shotgun (WGS) entry which is preliminary data.</text>
</comment>
<evidence type="ECO:0000313" key="13">
    <source>
        <dbReference type="EMBL" id="KAK7604071.1"/>
    </source>
</evidence>
<dbReference type="Proteomes" id="UP001367676">
    <property type="component" value="Unassembled WGS sequence"/>
</dbReference>
<feature type="region of interest" description="Disordered" evidence="11">
    <location>
        <begin position="333"/>
        <end position="363"/>
    </location>
</feature>
<name>A0AAN9Y9H3_9HEMI</name>
<feature type="region of interest" description="Disordered" evidence="11">
    <location>
        <begin position="290"/>
        <end position="318"/>
    </location>
</feature>
<dbReference type="GO" id="GO:0005764">
    <property type="term" value="C:lysosome"/>
    <property type="evidence" value="ECO:0007669"/>
    <property type="project" value="UniProtKB-SubCell"/>
</dbReference>
<feature type="coiled-coil region" evidence="10">
    <location>
        <begin position="977"/>
        <end position="1139"/>
    </location>
</feature>
<dbReference type="InterPro" id="IPR029058">
    <property type="entry name" value="AB_hydrolase_fold"/>
</dbReference>
<evidence type="ECO:0000256" key="9">
    <source>
        <dbReference type="ARBA" id="ARBA00093353"/>
    </source>
</evidence>
<keyword evidence="6" id="KW-0458">Lysosome</keyword>
<evidence type="ECO:0000256" key="8">
    <source>
        <dbReference type="ARBA" id="ARBA00093223"/>
    </source>
</evidence>
<sequence length="1554" mass="181009">MSLNADMTEEIRMTLVEVESREPQHQVGSHQNQSEELKSRARVCAITGSSEDLIVCSYGKSLLTYGEVSDFNSEFDSSFTTIDLRSPTPSRNRRSSTSSDLFPIYEFLPTRHNLQSDLESNSEFDDGSSIHQFTNVSKEILYEKYRNMLQKYHKYRGRFVDMRKYCLELEREHDKIKNILTETQDKAIRRTKELKEQCALEQTAKAHLEGVLRNELEERDLIISTLNTKNELKAANEHIARLQNKIDLMKHKEEEALLSLAENKMVVHRELEAKEKHIKILEDKISRYESESQKLKTKEETDTLSNSETPSHEEIRAKDEQIQSLKNELLQQKTAKPANLSEDTLIDLSQPNGVGKTEAESSHENVAKIEEYLRRIEDQKSLLLEKQKELNAKDSEIVQLTQISARQENDISALRNEVSRMKEDLSDQSQIRDEISTLNKSLCQMRDALNEKDQQLKSHLETISKLRSELSAVNTKLTDATKYQKMYEDAVTSSKADKIVAEEMMKNAKNELNASQVEIKNAKIAIEKYESELKANGQISEEKQKLEQQLQDYKNNLTELTESLEQAKKVEHEMHVQTANFLEEINKLKSKEDEYLDDIRKLKDELASFQKLDEEVKHLNATLEESQQQSKKLKADNEAVKLENASFKERIDDLHGCITQLEQSFLAKKKSLEAEQKLLETDRRKYTSCMEDIRKSTEENANLKLENARIVSNNEEISEKIGKLFGENKSLQDEINVLKENKVSVSSKIEKLKHFCNIDDFSDEPTILAAVPEKFTEYTRKIDELQTENEILKSEVAETKVQVEKELENLRHKYEMVSSEKRKLEERLSEEESKFEELRSQYTQLQNELETNIKQKEENERKILDLEEKLALSAQTSKLSNDEVQNVAETCSKLAVCDLEMAPENIHSLSKPCVDAILLIRSQLLDLKVKYTEIKSDLLNFCNLSTDHFADDELSLAHLMNVVENYETHNQTIFEEVLLLRKEKSELLDKIENLEKEIEDFKLEATENLHNRESFYKEKYSQEMLEIITGYEKRLAEKDNEYELLQNKMNLRNDRENTAMCQETKEVIQNLQEELTDRQDSYSELLVKHKKEVEELNQKLSDLKEQYAKDLRDNDKRWRSCLDKKIDEIEEKYKEEINELTKEWNIDRKPINAPSEINSKDSEEFLEDSAKHCEDSEALKKQVQVLSNELNNCKRSHWREIDLNLFHTSFENAQHSNLTLDDCTEMEYLRNILYKYMMGHQPLVLAKVLAAVVKFDNEQTEQILLREEQKQTLVWLYLVPSWISWCYKPVFLVHGILSQNSSMVNLSQRIQEHHPGTRVYVSSRFCGWNSLLSIMHQAKAIGTDLLQVSALHPEGFHVIGYSQGGLLARAMLELYPHHNVRTFISLSSPQAGQYGTRLLRIFFPTLVKEEAYKFFYSKVGQYISVANYWNDPHHQSLYLKHNEFLPFMNNEASAPFNLSSDHKSGIAKLNKLVLIGGPDDEIIEPWQSSHFAFYDKNETIIPLYKRNIYEQDTLGLRSLDKKGRLHIFSVSGVHHHFWHRNETVLQNYILPWLD</sequence>
<dbReference type="SUPFAM" id="SSF53474">
    <property type="entry name" value="alpha/beta-Hydrolases"/>
    <property type="match status" value="1"/>
</dbReference>
<comment type="similarity">
    <text evidence="2">Belongs to the palmitoyl-protein thioesterase family.</text>
</comment>
<evidence type="ECO:0000313" key="14">
    <source>
        <dbReference type="Proteomes" id="UP001367676"/>
    </source>
</evidence>
<dbReference type="PROSITE" id="PS50913">
    <property type="entry name" value="GRIP"/>
    <property type="match status" value="1"/>
</dbReference>
<feature type="coiled-coil region" evidence="10">
    <location>
        <begin position="700"/>
        <end position="748"/>
    </location>
</feature>
<feature type="coiled-coil region" evidence="10">
    <location>
        <begin position="498"/>
        <end position="650"/>
    </location>
</feature>
<comment type="subcellular location">
    <subcellularLocation>
        <location evidence="1">Lysosome</location>
    </subcellularLocation>
</comment>
<keyword evidence="10" id="KW-0175">Coiled coil</keyword>
<evidence type="ECO:0000256" key="4">
    <source>
        <dbReference type="ARBA" id="ARBA00022801"/>
    </source>
</evidence>
<keyword evidence="5" id="KW-0325">Glycoprotein</keyword>
<gene>
    <name evidence="13" type="ORF">V9T40_004344</name>
</gene>
<keyword evidence="14" id="KW-1185">Reference proteome</keyword>
<keyword evidence="4" id="KW-0378">Hydrolase</keyword>
<dbReference type="EC" id="3.1.2.2" evidence="7"/>
<feature type="compositionally biased region" description="Basic and acidic residues" evidence="11">
    <location>
        <begin position="290"/>
        <end position="301"/>
    </location>
</feature>
<evidence type="ECO:0000256" key="10">
    <source>
        <dbReference type="SAM" id="Coils"/>
    </source>
</evidence>
<proteinExistence type="inferred from homology"/>
<accession>A0AAN9Y9H3</accession>
<dbReference type="EMBL" id="JBBCAQ010000004">
    <property type="protein sequence ID" value="KAK7604071.1"/>
    <property type="molecule type" value="Genomic_DNA"/>
</dbReference>
<reference evidence="13 14" key="1">
    <citation type="submission" date="2024-03" db="EMBL/GenBank/DDBJ databases">
        <title>Adaptation during the transition from Ophiocordyceps entomopathogen to insect associate is accompanied by gene loss and intensified selection.</title>
        <authorList>
            <person name="Ward C.M."/>
            <person name="Onetto C.A."/>
            <person name="Borneman A.R."/>
        </authorList>
    </citation>
    <scope>NUCLEOTIDE SEQUENCE [LARGE SCALE GENOMIC DNA]</scope>
    <source>
        <strain evidence="13">AWRI1</strain>
        <tissue evidence="13">Single Adult Female</tissue>
    </source>
</reference>
<evidence type="ECO:0000256" key="2">
    <source>
        <dbReference type="ARBA" id="ARBA00010758"/>
    </source>
</evidence>
<dbReference type="Pfam" id="PF02089">
    <property type="entry name" value="Palm_thioest"/>
    <property type="match status" value="1"/>
</dbReference>
<dbReference type="GO" id="GO:0016790">
    <property type="term" value="F:thiolester hydrolase activity"/>
    <property type="evidence" value="ECO:0007669"/>
    <property type="project" value="UniProtKB-ARBA"/>
</dbReference>
<evidence type="ECO:0000259" key="12">
    <source>
        <dbReference type="PROSITE" id="PS50913"/>
    </source>
</evidence>
<evidence type="ECO:0000256" key="3">
    <source>
        <dbReference type="ARBA" id="ARBA00022729"/>
    </source>
</evidence>
<dbReference type="PANTHER" id="PTHR11247">
    <property type="entry name" value="PALMITOYL-PROTEIN THIOESTERASE/DOLICHYLDIPHOSPHATASE 1"/>
    <property type="match status" value="1"/>
</dbReference>
<organism evidence="13 14">
    <name type="scientific">Parthenolecanium corni</name>
    <dbReference type="NCBI Taxonomy" id="536013"/>
    <lineage>
        <taxon>Eukaryota</taxon>
        <taxon>Metazoa</taxon>
        <taxon>Ecdysozoa</taxon>
        <taxon>Arthropoda</taxon>
        <taxon>Hexapoda</taxon>
        <taxon>Insecta</taxon>
        <taxon>Pterygota</taxon>
        <taxon>Neoptera</taxon>
        <taxon>Paraneoptera</taxon>
        <taxon>Hemiptera</taxon>
        <taxon>Sternorrhyncha</taxon>
        <taxon>Coccoidea</taxon>
        <taxon>Coccidae</taxon>
        <taxon>Parthenolecanium</taxon>
    </lineage>
</organism>
<protein>
    <recommendedName>
        <fullName evidence="7">palmitoyl-CoA hydrolase</fullName>
        <ecNumber evidence="7">3.1.2.2</ecNumber>
    </recommendedName>
</protein>
<evidence type="ECO:0000256" key="11">
    <source>
        <dbReference type="SAM" id="MobiDB-lite"/>
    </source>
</evidence>
<dbReference type="SUPFAM" id="SSF101283">
    <property type="entry name" value="GRIP domain"/>
    <property type="match status" value="1"/>
</dbReference>
<evidence type="ECO:0000256" key="5">
    <source>
        <dbReference type="ARBA" id="ARBA00023180"/>
    </source>
</evidence>
<dbReference type="PANTHER" id="PTHR11247:SF27">
    <property type="entry name" value="LYSOSOMAL THIOESTERASE PPT2"/>
    <property type="match status" value="1"/>
</dbReference>
<dbReference type="GO" id="GO:0098599">
    <property type="term" value="F:palmitoyl hydrolase activity"/>
    <property type="evidence" value="ECO:0007669"/>
    <property type="project" value="UniProtKB-ARBA"/>
</dbReference>
<comment type="catalytic activity">
    <reaction evidence="8">
        <text>S-hexadecanoyl-N-acetylcysteamine + H2O = N-acetylcysteamine + hexadecanoate + H(+)</text>
        <dbReference type="Rhea" id="RHEA:84099"/>
        <dbReference type="ChEBI" id="CHEBI:7896"/>
        <dbReference type="ChEBI" id="CHEBI:15377"/>
        <dbReference type="ChEBI" id="CHEBI:15378"/>
        <dbReference type="ChEBI" id="CHEBI:74410"/>
        <dbReference type="ChEBI" id="CHEBI:233601"/>
    </reaction>
</comment>
<dbReference type="FunFam" id="3.40.50.1820:FF:000037">
    <property type="entry name" value="Lysosomal thioesterase PPT2 homolog"/>
    <property type="match status" value="1"/>
</dbReference>
<evidence type="ECO:0000256" key="1">
    <source>
        <dbReference type="ARBA" id="ARBA00004371"/>
    </source>
</evidence>
<comment type="function">
    <text evidence="9">Catalyzes the cleavage of thioester bonds from S-palmitoyl-CoA or S-palmitoyl-N-acetylcysteamine (unbranched structures) but does not have activity against palmitoylcysteine or palmitoylated proteins, branched structures or bulky head groups. Conversely, hydrolyzes both long and short chain fatty acyl-CoA substrate.</text>
</comment>